<feature type="transmembrane region" description="Helical" evidence="8">
    <location>
        <begin position="357"/>
        <end position="377"/>
    </location>
</feature>
<evidence type="ECO:0000256" key="8">
    <source>
        <dbReference type="SAM" id="Phobius"/>
    </source>
</evidence>
<feature type="transmembrane region" description="Helical" evidence="8">
    <location>
        <begin position="154"/>
        <end position="176"/>
    </location>
</feature>
<gene>
    <name evidence="10" type="ORF">BKA59DRAFT_455792</name>
</gene>
<keyword evidence="5 8" id="KW-0472">Membrane</keyword>
<evidence type="ECO:0000313" key="10">
    <source>
        <dbReference type="EMBL" id="KAH7246764.1"/>
    </source>
</evidence>
<feature type="transmembrane region" description="Helical" evidence="8">
    <location>
        <begin position="329"/>
        <end position="350"/>
    </location>
</feature>
<dbReference type="Proteomes" id="UP000813427">
    <property type="component" value="Unassembled WGS sequence"/>
</dbReference>
<keyword evidence="11" id="KW-1185">Reference proteome</keyword>
<dbReference type="GO" id="GO:0016020">
    <property type="term" value="C:membrane"/>
    <property type="evidence" value="ECO:0007669"/>
    <property type="project" value="UniProtKB-SubCell"/>
</dbReference>
<dbReference type="Pfam" id="PF07690">
    <property type="entry name" value="MFS_1"/>
    <property type="match status" value="1"/>
</dbReference>
<feature type="transmembrane region" description="Helical" evidence="8">
    <location>
        <begin position="389"/>
        <end position="406"/>
    </location>
</feature>
<feature type="transmembrane region" description="Helical" evidence="8">
    <location>
        <begin position="448"/>
        <end position="468"/>
    </location>
</feature>
<feature type="transmembrane region" description="Helical" evidence="8">
    <location>
        <begin position="188"/>
        <end position="210"/>
    </location>
</feature>
<dbReference type="OrthoDB" id="6730379at2759"/>
<organism evidence="10 11">
    <name type="scientific">Fusarium tricinctum</name>
    <dbReference type="NCBI Taxonomy" id="61284"/>
    <lineage>
        <taxon>Eukaryota</taxon>
        <taxon>Fungi</taxon>
        <taxon>Dikarya</taxon>
        <taxon>Ascomycota</taxon>
        <taxon>Pezizomycotina</taxon>
        <taxon>Sordariomycetes</taxon>
        <taxon>Hypocreomycetidae</taxon>
        <taxon>Hypocreales</taxon>
        <taxon>Nectriaceae</taxon>
        <taxon>Fusarium</taxon>
        <taxon>Fusarium tricinctum species complex</taxon>
    </lineage>
</organism>
<dbReference type="GO" id="GO:0022857">
    <property type="term" value="F:transmembrane transporter activity"/>
    <property type="evidence" value="ECO:0007669"/>
    <property type="project" value="InterPro"/>
</dbReference>
<dbReference type="PROSITE" id="PS50850">
    <property type="entry name" value="MFS"/>
    <property type="match status" value="1"/>
</dbReference>
<keyword evidence="2" id="KW-0813">Transport</keyword>
<dbReference type="InterPro" id="IPR011701">
    <property type="entry name" value="MFS"/>
</dbReference>
<dbReference type="InterPro" id="IPR020846">
    <property type="entry name" value="MFS_dom"/>
</dbReference>
<dbReference type="SUPFAM" id="SSF103473">
    <property type="entry name" value="MFS general substrate transporter"/>
    <property type="match status" value="1"/>
</dbReference>
<reference evidence="10" key="1">
    <citation type="journal article" date="2021" name="Nat. Commun.">
        <title>Genetic determinants of endophytism in the Arabidopsis root mycobiome.</title>
        <authorList>
            <person name="Mesny F."/>
            <person name="Miyauchi S."/>
            <person name="Thiergart T."/>
            <person name="Pickel B."/>
            <person name="Atanasova L."/>
            <person name="Karlsson M."/>
            <person name="Huettel B."/>
            <person name="Barry K.W."/>
            <person name="Haridas S."/>
            <person name="Chen C."/>
            <person name="Bauer D."/>
            <person name="Andreopoulos W."/>
            <person name="Pangilinan J."/>
            <person name="LaButti K."/>
            <person name="Riley R."/>
            <person name="Lipzen A."/>
            <person name="Clum A."/>
            <person name="Drula E."/>
            <person name="Henrissat B."/>
            <person name="Kohler A."/>
            <person name="Grigoriev I.V."/>
            <person name="Martin F.M."/>
            <person name="Hacquard S."/>
        </authorList>
    </citation>
    <scope>NUCLEOTIDE SEQUENCE</scope>
    <source>
        <strain evidence="10">MPI-SDFR-AT-0068</strain>
    </source>
</reference>
<keyword evidence="4 8" id="KW-1133">Transmembrane helix</keyword>
<dbReference type="Gene3D" id="1.20.1250.20">
    <property type="entry name" value="MFS general substrate transporter like domains"/>
    <property type="match status" value="2"/>
</dbReference>
<dbReference type="PANTHER" id="PTHR43791">
    <property type="entry name" value="PERMEASE-RELATED"/>
    <property type="match status" value="1"/>
</dbReference>
<dbReference type="AlphaFoldDB" id="A0A8K0S1W5"/>
<keyword evidence="3 8" id="KW-0812">Transmembrane</keyword>
<evidence type="ECO:0000313" key="11">
    <source>
        <dbReference type="Proteomes" id="UP000813427"/>
    </source>
</evidence>
<dbReference type="EMBL" id="JAGPXF010000004">
    <property type="protein sequence ID" value="KAH7246764.1"/>
    <property type="molecule type" value="Genomic_DNA"/>
</dbReference>
<feature type="transmembrane region" description="Helical" evidence="8">
    <location>
        <begin position="129"/>
        <end position="148"/>
    </location>
</feature>
<comment type="caution">
    <text evidence="10">The sequence shown here is derived from an EMBL/GenBank/DDBJ whole genome shotgun (WGS) entry which is preliminary data.</text>
</comment>
<feature type="transmembrane region" description="Helical" evidence="8">
    <location>
        <begin position="58"/>
        <end position="79"/>
    </location>
</feature>
<dbReference type="FunFam" id="1.20.1250.20:FF:000064">
    <property type="entry name" value="MFS allantoate transporter"/>
    <property type="match status" value="1"/>
</dbReference>
<dbReference type="PANTHER" id="PTHR43791:SF1">
    <property type="entry name" value="ALLANTOATE PERMEASE"/>
    <property type="match status" value="1"/>
</dbReference>
<accession>A0A8K0S1W5</accession>
<proteinExistence type="inferred from homology"/>
<evidence type="ECO:0000256" key="2">
    <source>
        <dbReference type="ARBA" id="ARBA00022448"/>
    </source>
</evidence>
<protein>
    <submittedName>
        <fullName evidence="10">Major facilitator superfamily domain-containing protein</fullName>
    </submittedName>
</protein>
<evidence type="ECO:0000256" key="7">
    <source>
        <dbReference type="ARBA" id="ARBA00037968"/>
    </source>
</evidence>
<feature type="transmembrane region" description="Helical" evidence="8">
    <location>
        <begin position="291"/>
        <end position="309"/>
    </location>
</feature>
<feature type="transmembrane region" description="Helical" evidence="8">
    <location>
        <begin position="418"/>
        <end position="436"/>
    </location>
</feature>
<sequence length="504" mass="55984">MMKDATRVTAVIHTTQEAVGLDDVDLASKVLQDVEATDLIIDDATAAKLIKKIDRNMMPILCIVYGLNFLDKTTLTYASIMGLSLPHAGGGIQLHGQEYNWLASVFYFGYLIGAWPTTRLLQYFPLSKYLAFNIIAWGSVLCCFPAATNFVGALVLRFFLGMLESSVTPGFTLLTSQWYTVSEQGTRIGLWFSFNGVAQIFGGLLAYGISNSTKTYETAIQPWKIIFLVCGLLTVVFGAVFLWIVPDDQTNARWLTKKNQLLCIQRIKVNQQGIGNCHWKKHQALEAITDPLTWAFVVYALFAMTPNGGMTNFFSPLISSFGYTAEQALLYGAPGGAVQIVTVILSGYLGDRYHNRLLVSSTGLLVAIVGMSLIAFLPDHLKAGRLAGFYLNQTAICPFVAILSLISTNIAGYTKKTTVAAMYLIAYCVGNIVGPQTFRGTSWKPAEFTFIGCYIICFVDVLFIRWYCLRLNRGKVALIQQDMEGNRQWLDLTDRENPNFRYRV</sequence>
<evidence type="ECO:0000256" key="4">
    <source>
        <dbReference type="ARBA" id="ARBA00022989"/>
    </source>
</evidence>
<evidence type="ECO:0000259" key="9">
    <source>
        <dbReference type="PROSITE" id="PS50850"/>
    </source>
</evidence>
<comment type="subcellular location">
    <subcellularLocation>
        <location evidence="1">Membrane</location>
        <topology evidence="1">Multi-pass membrane protein</topology>
    </subcellularLocation>
</comment>
<feature type="transmembrane region" description="Helical" evidence="8">
    <location>
        <begin position="99"/>
        <end position="117"/>
    </location>
</feature>
<feature type="domain" description="Major facilitator superfamily (MFS) profile" evidence="9">
    <location>
        <begin position="57"/>
        <end position="472"/>
    </location>
</feature>
<feature type="transmembrane region" description="Helical" evidence="8">
    <location>
        <begin position="225"/>
        <end position="245"/>
    </location>
</feature>
<comment type="similarity">
    <text evidence="7">Belongs to the major facilitator superfamily. Allantoate permease family.</text>
</comment>
<name>A0A8K0S1W5_9HYPO</name>
<dbReference type="InterPro" id="IPR036259">
    <property type="entry name" value="MFS_trans_sf"/>
</dbReference>
<keyword evidence="6" id="KW-0325">Glycoprotein</keyword>
<evidence type="ECO:0000256" key="5">
    <source>
        <dbReference type="ARBA" id="ARBA00023136"/>
    </source>
</evidence>
<evidence type="ECO:0000256" key="6">
    <source>
        <dbReference type="ARBA" id="ARBA00023180"/>
    </source>
</evidence>
<evidence type="ECO:0000256" key="3">
    <source>
        <dbReference type="ARBA" id="ARBA00022692"/>
    </source>
</evidence>
<evidence type="ECO:0000256" key="1">
    <source>
        <dbReference type="ARBA" id="ARBA00004141"/>
    </source>
</evidence>